<evidence type="ECO:0000313" key="2">
    <source>
        <dbReference type="Proteomes" id="UP001354073"/>
    </source>
</evidence>
<dbReference type="Proteomes" id="UP001354073">
    <property type="component" value="Unassembled WGS sequence"/>
</dbReference>
<accession>A0ACC7RIL1</accession>
<reference evidence="1" key="1">
    <citation type="submission" date="2024-11" db="EMBL/GenBank/DDBJ databases">
        <title>Identification of new Vibrio campbellii strains harboring the pVA1 plasmid isolated from Penaeus vannamei postlarvae affected by outbreaks of acute hepatopancreatic necrosis disease (AHPND) in Mexico.</title>
        <authorList>
            <person name="Gomez-Gil B."/>
            <person name="Enciso-Ibarra J."/>
        </authorList>
    </citation>
    <scope>NUCLEOTIDE SEQUENCE</scope>
    <source>
        <strain evidence="1">M270204</strain>
    </source>
</reference>
<organism evidence="1 2">
    <name type="scientific">Vibrio campbellii</name>
    <dbReference type="NCBI Taxonomy" id="680"/>
    <lineage>
        <taxon>Bacteria</taxon>
        <taxon>Pseudomonadati</taxon>
        <taxon>Pseudomonadota</taxon>
        <taxon>Gammaproteobacteria</taxon>
        <taxon>Vibrionales</taxon>
        <taxon>Vibrionaceae</taxon>
        <taxon>Vibrio</taxon>
    </lineage>
</organism>
<evidence type="ECO:0000313" key="1">
    <source>
        <dbReference type="EMBL" id="MGI1900838.1"/>
    </source>
</evidence>
<name>A0ACC7RIL1_9VIBR</name>
<dbReference type="EMBL" id="JAVHXJ020000246">
    <property type="protein sequence ID" value="MGI1900838.1"/>
    <property type="molecule type" value="Genomic_DNA"/>
</dbReference>
<proteinExistence type="predicted"/>
<comment type="caution">
    <text evidence="1">The sequence shown here is derived from an EMBL/GenBank/DDBJ whole genome shotgun (WGS) entry which is preliminary data.</text>
</comment>
<sequence>MVTEYVYDDEGTFDSALVADFNSVQEAAISMIDVVIDWTNDDAQGLYSDDDIQAHLSELETLKSDVKNHTVDVMEPDWFESILGFTFSVKNTQS</sequence>
<protein>
    <submittedName>
        <fullName evidence="1">Uncharacterized protein</fullName>
    </submittedName>
</protein>
<gene>
    <name evidence="1" type="ORF">REH74_025255</name>
</gene>